<keyword evidence="2" id="KW-1185">Reference proteome</keyword>
<dbReference type="RefSeq" id="WP_157913096.1">
    <property type="nucleotide sequence ID" value="NZ_LN890655.1"/>
</dbReference>
<dbReference type="EMBL" id="LN890655">
    <property type="protein sequence ID" value="CUS04237.2"/>
    <property type="molecule type" value="Genomic_DNA"/>
</dbReference>
<protein>
    <submittedName>
        <fullName evidence="1">Uncharacterized protein</fullName>
    </submittedName>
</protein>
<dbReference type="KEGG" id="pbf:CFX0092_A2359"/>
<reference evidence="1" key="1">
    <citation type="submission" date="2016-01" db="EMBL/GenBank/DDBJ databases">
        <authorList>
            <person name="Mcilroy J.S."/>
            <person name="Karst M S."/>
            <person name="Albertsen M."/>
        </authorList>
    </citation>
    <scope>NUCLEOTIDE SEQUENCE</scope>
    <source>
        <strain evidence="1">Cfx-K</strain>
    </source>
</reference>
<organism evidence="1 2">
    <name type="scientific">Candidatus Promineifilum breve</name>
    <dbReference type="NCBI Taxonomy" id="1806508"/>
    <lineage>
        <taxon>Bacteria</taxon>
        <taxon>Bacillati</taxon>
        <taxon>Chloroflexota</taxon>
        <taxon>Ardenticatenia</taxon>
        <taxon>Candidatus Promineifilales</taxon>
        <taxon>Candidatus Promineifilaceae</taxon>
        <taxon>Candidatus Promineifilum</taxon>
    </lineage>
</organism>
<name>A0A170PHD2_9CHLR</name>
<evidence type="ECO:0000313" key="1">
    <source>
        <dbReference type="EMBL" id="CUS04237.2"/>
    </source>
</evidence>
<dbReference type="Proteomes" id="UP000215027">
    <property type="component" value="Chromosome I"/>
</dbReference>
<proteinExistence type="predicted"/>
<evidence type="ECO:0000313" key="2">
    <source>
        <dbReference type="Proteomes" id="UP000215027"/>
    </source>
</evidence>
<sequence length="129" mass="14289">MPVFSPAEYQAMQRTQESSMDHEAMFLRYDPETDSCSGQQVHGTEAGVRVRCGLKQAEREPGKMENSDGGTISPYVLRLPRWMEAETRPMSRFVVDRAHGQALARPLTLEQVGEAAVGPSGVVVRARQV</sequence>
<dbReference type="AlphaFoldDB" id="A0A170PHD2"/>
<gene>
    <name evidence="1" type="ORF">CFX0092_A2359</name>
</gene>
<accession>A0A170PHD2</accession>